<reference evidence="1" key="1">
    <citation type="journal article" date="2015" name="Nature">
        <title>Complex archaea that bridge the gap between prokaryotes and eukaryotes.</title>
        <authorList>
            <person name="Spang A."/>
            <person name="Saw J.H."/>
            <person name="Jorgensen S.L."/>
            <person name="Zaremba-Niedzwiedzka K."/>
            <person name="Martijn J."/>
            <person name="Lind A.E."/>
            <person name="van Eijk R."/>
            <person name="Schleper C."/>
            <person name="Guy L."/>
            <person name="Ettema T.J."/>
        </authorList>
    </citation>
    <scope>NUCLEOTIDE SEQUENCE</scope>
</reference>
<dbReference type="AlphaFoldDB" id="A0A0F9BW24"/>
<dbReference type="EMBL" id="LAZR01035960">
    <property type="protein sequence ID" value="KKL26100.1"/>
    <property type="molecule type" value="Genomic_DNA"/>
</dbReference>
<evidence type="ECO:0000313" key="1">
    <source>
        <dbReference type="EMBL" id="KKL26100.1"/>
    </source>
</evidence>
<gene>
    <name evidence="1" type="ORF">LCGC14_2398680</name>
</gene>
<dbReference type="Gene3D" id="1.10.1040.50">
    <property type="match status" value="1"/>
</dbReference>
<protein>
    <recommendedName>
        <fullName evidence="2">3-hydroxyacyl-CoA dehydrogenase C-terminal domain-containing protein</fullName>
    </recommendedName>
</protein>
<organism evidence="1">
    <name type="scientific">marine sediment metagenome</name>
    <dbReference type="NCBI Taxonomy" id="412755"/>
    <lineage>
        <taxon>unclassified sequences</taxon>
        <taxon>metagenomes</taxon>
        <taxon>ecological metagenomes</taxon>
    </lineage>
</organism>
<proteinExistence type="predicted"/>
<name>A0A0F9BW24_9ZZZZ</name>
<sequence>MAPPIFGAVLAEVIASAEDINKAMVSGYNWPVGPLAMVEGARKGWQ</sequence>
<accession>A0A0F9BW24</accession>
<dbReference type="SUPFAM" id="SSF48179">
    <property type="entry name" value="6-phosphogluconate dehydrogenase C-terminal domain-like"/>
    <property type="match status" value="1"/>
</dbReference>
<dbReference type="InterPro" id="IPR008927">
    <property type="entry name" value="6-PGluconate_DH-like_C_sf"/>
</dbReference>
<evidence type="ECO:0008006" key="2">
    <source>
        <dbReference type="Google" id="ProtNLM"/>
    </source>
</evidence>
<comment type="caution">
    <text evidence="1">The sequence shown here is derived from an EMBL/GenBank/DDBJ whole genome shotgun (WGS) entry which is preliminary data.</text>
</comment>